<evidence type="ECO:0000313" key="1">
    <source>
        <dbReference type="EMBL" id="SVB48498.1"/>
    </source>
</evidence>
<proteinExistence type="predicted"/>
<protein>
    <submittedName>
        <fullName evidence="1">Uncharacterized protein</fullName>
    </submittedName>
</protein>
<accession>A0A382ECT9</accession>
<gene>
    <name evidence="1" type="ORF">METZ01_LOCUS201352</name>
</gene>
<dbReference type="AlphaFoldDB" id="A0A382ECT9"/>
<dbReference type="EMBL" id="UINC01043862">
    <property type="protein sequence ID" value="SVB48498.1"/>
    <property type="molecule type" value="Genomic_DNA"/>
</dbReference>
<organism evidence="1">
    <name type="scientific">marine metagenome</name>
    <dbReference type="NCBI Taxonomy" id="408172"/>
    <lineage>
        <taxon>unclassified sequences</taxon>
        <taxon>metagenomes</taxon>
        <taxon>ecological metagenomes</taxon>
    </lineage>
</organism>
<reference evidence="1" key="1">
    <citation type="submission" date="2018-05" db="EMBL/GenBank/DDBJ databases">
        <authorList>
            <person name="Lanie J.A."/>
            <person name="Ng W.-L."/>
            <person name="Kazmierczak K.M."/>
            <person name="Andrzejewski T.M."/>
            <person name="Davidsen T.M."/>
            <person name="Wayne K.J."/>
            <person name="Tettelin H."/>
            <person name="Glass J.I."/>
            <person name="Rusch D."/>
            <person name="Podicherti R."/>
            <person name="Tsui H.-C.T."/>
            <person name="Winkler M.E."/>
        </authorList>
    </citation>
    <scope>NUCLEOTIDE SEQUENCE</scope>
</reference>
<sequence>MKNRKTYIPITLAELTNVTQSFSTSLEQIEYLAVTILGLQNKTNENDDNELILEMIKFAENEIKNLGGRPVTWLKYPLVTNVHDYNELKGRLKDDGKLLEWVKFQYNNIERSDQEHDGILGWRFNDRVLRQAELDSTEKDGDDDEGFSQLLWEALDLSDDFVDHLERQLKTDTDLLTSTPENKHASVAVSFDTPENDFFENSGEKSIGKTSPITFFIDEQIKEGEQVWQEAWSKLFKQAQKKLTDNEELTIWHIGEFSVFLRKAFKQTSKGHDHAVEYQEGESEEWKKVVRQSFGSMFRRAMKISRTQSDSPK</sequence>
<name>A0A382ECT9_9ZZZZ</name>